<evidence type="ECO:0000313" key="3">
    <source>
        <dbReference type="Proteomes" id="UP000294546"/>
    </source>
</evidence>
<protein>
    <submittedName>
        <fullName evidence="2">Uracil DNA glycosylase superfamily protein</fullName>
    </submittedName>
</protein>
<proteinExistence type="predicted"/>
<feature type="compositionally biased region" description="Low complexity" evidence="1">
    <location>
        <begin position="85"/>
        <end position="112"/>
    </location>
</feature>
<dbReference type="Gene3D" id="3.40.470.10">
    <property type="entry name" value="Uracil-DNA glycosylase-like domain"/>
    <property type="match status" value="1"/>
</dbReference>
<dbReference type="OrthoDB" id="7061897at2"/>
<keyword evidence="3" id="KW-1185">Reference proteome</keyword>
<gene>
    <name evidence="2" type="ORF">CLV83_1755</name>
</gene>
<sequence>MSSTQQQRFQQEQQRHDYLSAIGITSWLPRTELPGAATSADWVAGFVHGQDDAWETDDIDLDQAPAAQSAREAVAALDTAKPAHPSVSATESAPAAAVATPANQDARAAARASLELELPSDTKPASKPKPAAAQQSPQPDEAADKVSVAPRSGPRVAAPRVKLAFMLAGDLLIVDSLPPAGRQGFGRQHQRLLQGILASLGQNEAASDATILSWPVLAGASLNQGPDELAKAVARKLEHTLAVKPVKRALLFGESAAQWLLGREEGLDALRGIRFTLQAGIACVASHSLSEALQVPEMKADIWRDLQPLLSKTTHG</sequence>
<dbReference type="SUPFAM" id="SSF52141">
    <property type="entry name" value="Uracil-DNA glycosylase-like"/>
    <property type="match status" value="1"/>
</dbReference>
<dbReference type="Proteomes" id="UP000294546">
    <property type="component" value="Unassembled WGS sequence"/>
</dbReference>
<reference evidence="2 3" key="1">
    <citation type="submission" date="2019-03" db="EMBL/GenBank/DDBJ databases">
        <title>Genomic Encyclopedia of Archaeal and Bacterial Type Strains, Phase II (KMG-II): from individual species to whole genera.</title>
        <authorList>
            <person name="Goeker M."/>
        </authorList>
    </citation>
    <scope>NUCLEOTIDE SEQUENCE [LARGE SCALE GENOMIC DNA]</scope>
    <source>
        <strain evidence="2 3">DSM 27697</strain>
    </source>
</reference>
<accession>A0A4R1GJ66</accession>
<feature type="compositionally biased region" description="Low complexity" evidence="1">
    <location>
        <begin position="119"/>
        <end position="140"/>
    </location>
</feature>
<dbReference type="InterPro" id="IPR036895">
    <property type="entry name" value="Uracil-DNA_glycosylase-like_sf"/>
</dbReference>
<evidence type="ECO:0000256" key="1">
    <source>
        <dbReference type="SAM" id="MobiDB-lite"/>
    </source>
</evidence>
<feature type="region of interest" description="Disordered" evidence="1">
    <location>
        <begin position="78"/>
        <end position="153"/>
    </location>
</feature>
<name>A0A4R1GJ66_9GAMM</name>
<comment type="caution">
    <text evidence="2">The sequence shown here is derived from an EMBL/GenBank/DDBJ whole genome shotgun (WGS) entry which is preliminary data.</text>
</comment>
<dbReference type="RefSeq" id="WP_132290590.1">
    <property type="nucleotide sequence ID" value="NZ_SMFU01000008.1"/>
</dbReference>
<dbReference type="EMBL" id="SMFU01000008">
    <property type="protein sequence ID" value="TCK06905.1"/>
    <property type="molecule type" value="Genomic_DNA"/>
</dbReference>
<evidence type="ECO:0000313" key="2">
    <source>
        <dbReference type="EMBL" id="TCK06905.1"/>
    </source>
</evidence>
<dbReference type="AlphaFoldDB" id="A0A4R1GJ66"/>
<organism evidence="2 3">
    <name type="scientific">Marinobacterium mangrovicola</name>
    <dbReference type="NCBI Taxonomy" id="1476959"/>
    <lineage>
        <taxon>Bacteria</taxon>
        <taxon>Pseudomonadati</taxon>
        <taxon>Pseudomonadota</taxon>
        <taxon>Gammaproteobacteria</taxon>
        <taxon>Oceanospirillales</taxon>
        <taxon>Oceanospirillaceae</taxon>
        <taxon>Marinobacterium</taxon>
    </lineage>
</organism>